<accession>A0A0H4Q0K1</accession>
<proteinExistence type="predicted"/>
<dbReference type="AlphaFoldDB" id="A0A0H4Q0K1"/>
<keyword evidence="2" id="KW-1185">Reference proteome</keyword>
<evidence type="ECO:0000313" key="1">
    <source>
        <dbReference type="EMBL" id="AKP54157.1"/>
    </source>
</evidence>
<dbReference type="OrthoDB" id="872894at2"/>
<dbReference type="RefSeq" id="WP_053086746.1">
    <property type="nucleotide sequence ID" value="NZ_CAXBGM010000100.1"/>
</dbReference>
<reference evidence="1 2" key="1">
    <citation type="submission" date="2015-07" db="EMBL/GenBank/DDBJ databases">
        <authorList>
            <person name="Kim K.M."/>
        </authorList>
    </citation>
    <scope>NUCLEOTIDE SEQUENCE [LARGE SCALE GENOMIC DNA]</scope>
    <source>
        <strain evidence="1 2">KCTC 12363</strain>
    </source>
</reference>
<protein>
    <recommendedName>
        <fullName evidence="3">DUF3891 domain-containing protein</fullName>
    </recommendedName>
</protein>
<name>A0A0H4Q0K1_9BACT</name>
<dbReference type="Pfam" id="PF13030">
    <property type="entry name" value="DUF3891"/>
    <property type="match status" value="1"/>
</dbReference>
<evidence type="ECO:0008006" key="3">
    <source>
        <dbReference type="Google" id="ProtNLM"/>
    </source>
</evidence>
<dbReference type="InterPro" id="IPR024992">
    <property type="entry name" value="DUF3891"/>
</dbReference>
<dbReference type="Proteomes" id="UP000036520">
    <property type="component" value="Chromosome"/>
</dbReference>
<sequence length="246" mass="28811">MIVKKSPQGHHIIYQAAHGLLAGKIAQQLKRKYRPKLWLETLIAIVEHDDLQLNFKDNNYLSDIGMPKDFTEDKQNSSMILKRLKRIMSHANSKSSWTTLLVSFHIEYLYRSVKDQSKGLKDFLKNQEQLRNKILKEHNTSKTEAYSIYQVLLFCDRLSLILCKNEIPDAGRKIEINTSIDNKTYFLHQKDNGIVTVEPWCFEQNKFEISIEEIILKQTKFNDQNELKEALEAANKSKISWNIEKQ</sequence>
<gene>
    <name evidence="1" type="ORF">CA2015_4835</name>
</gene>
<dbReference type="PATRIC" id="fig|320787.5.peg.5290"/>
<dbReference type="EMBL" id="CP012040">
    <property type="protein sequence ID" value="AKP54157.1"/>
    <property type="molecule type" value="Genomic_DNA"/>
</dbReference>
<dbReference type="KEGG" id="camu:CA2015_4835"/>
<evidence type="ECO:0000313" key="2">
    <source>
        <dbReference type="Proteomes" id="UP000036520"/>
    </source>
</evidence>
<dbReference type="STRING" id="320787.CA2015_4835"/>
<organism evidence="1 2">
    <name type="scientific">Cyclobacterium amurskyense</name>
    <dbReference type="NCBI Taxonomy" id="320787"/>
    <lineage>
        <taxon>Bacteria</taxon>
        <taxon>Pseudomonadati</taxon>
        <taxon>Bacteroidota</taxon>
        <taxon>Cytophagia</taxon>
        <taxon>Cytophagales</taxon>
        <taxon>Cyclobacteriaceae</taxon>
        <taxon>Cyclobacterium</taxon>
    </lineage>
</organism>